<comment type="caution">
    <text evidence="2">The sequence shown here is derived from an EMBL/GenBank/DDBJ whole genome shotgun (WGS) entry which is preliminary data.</text>
</comment>
<dbReference type="SUPFAM" id="SSF51658">
    <property type="entry name" value="Xylose isomerase-like"/>
    <property type="match status" value="1"/>
</dbReference>
<sequence length="276" mass="31417">MSLQFGLQLYSVRDELQKDYWGTLEKLAEIGYRNLEIANHNAEDGLKPNATELRKRLDALGMKVVSSHISPLDRYEEIIAYNQELGSTAIALGIAFFKNKQEVLECCQLLNRHGEAYKKGGLDFYYHNHFQEFQQFDGQYVLDIIVENTDQDLVKIEFDTYWAVRGGVDPIAYLQKLGNRCDLVHQKDLPTNASPVNLLEVLGEDSDITFERFLTLHQADQFAEVGEGTLNIEGILNAVKQIGAAKYVFVEQDLTTRNQLESVAISYRNISELFKA</sequence>
<accession>A0A081NXQ9</accession>
<protein>
    <recommendedName>
        <fullName evidence="1">Xylose isomerase-like TIM barrel domain-containing protein</fullName>
    </recommendedName>
</protein>
<dbReference type="OrthoDB" id="9798407at2"/>
<dbReference type="PANTHER" id="PTHR12110:SF41">
    <property type="entry name" value="INOSOSE DEHYDRATASE"/>
    <property type="match status" value="1"/>
</dbReference>
<organism evidence="2 3">
    <name type="scientific">Paenibacillus tyrfis</name>
    <dbReference type="NCBI Taxonomy" id="1501230"/>
    <lineage>
        <taxon>Bacteria</taxon>
        <taxon>Bacillati</taxon>
        <taxon>Bacillota</taxon>
        <taxon>Bacilli</taxon>
        <taxon>Bacillales</taxon>
        <taxon>Paenibacillaceae</taxon>
        <taxon>Paenibacillus</taxon>
    </lineage>
</organism>
<dbReference type="InterPro" id="IPR050312">
    <property type="entry name" value="IolE/XylAMocC-like"/>
</dbReference>
<dbReference type="InterPro" id="IPR013022">
    <property type="entry name" value="Xyl_isomerase-like_TIM-brl"/>
</dbReference>
<dbReference type="Pfam" id="PF01261">
    <property type="entry name" value="AP_endonuc_2"/>
    <property type="match status" value="1"/>
</dbReference>
<name>A0A081NXQ9_9BACL</name>
<evidence type="ECO:0000259" key="1">
    <source>
        <dbReference type="Pfam" id="PF01261"/>
    </source>
</evidence>
<dbReference type="RefSeq" id="WP_036689380.1">
    <property type="nucleotide sequence ID" value="NZ_JNVM01000024.1"/>
</dbReference>
<dbReference type="Gene3D" id="3.20.20.150">
    <property type="entry name" value="Divalent-metal-dependent TIM barrel enzymes"/>
    <property type="match status" value="1"/>
</dbReference>
<evidence type="ECO:0000313" key="3">
    <source>
        <dbReference type="Proteomes" id="UP000028123"/>
    </source>
</evidence>
<evidence type="ECO:0000313" key="2">
    <source>
        <dbReference type="EMBL" id="KEQ23232.1"/>
    </source>
</evidence>
<dbReference type="AlphaFoldDB" id="A0A081NXQ9"/>
<dbReference type="Proteomes" id="UP000028123">
    <property type="component" value="Unassembled WGS sequence"/>
</dbReference>
<proteinExistence type="predicted"/>
<feature type="domain" description="Xylose isomerase-like TIM barrel" evidence="1">
    <location>
        <begin position="24"/>
        <end position="252"/>
    </location>
</feature>
<dbReference type="InterPro" id="IPR036237">
    <property type="entry name" value="Xyl_isomerase-like_sf"/>
</dbReference>
<dbReference type="EMBL" id="JNVM01000024">
    <property type="protein sequence ID" value="KEQ23232.1"/>
    <property type="molecule type" value="Genomic_DNA"/>
</dbReference>
<keyword evidence="3" id="KW-1185">Reference proteome</keyword>
<gene>
    <name evidence="2" type="ORF">ET33_17910</name>
</gene>
<reference evidence="2 3" key="1">
    <citation type="submission" date="2014-06" db="EMBL/GenBank/DDBJ databases">
        <title>Draft genome sequence of Paenibacillus sp. MSt1.</title>
        <authorList>
            <person name="Aw Y.K."/>
            <person name="Ong K.S."/>
            <person name="Gan H.M."/>
            <person name="Lee S.M."/>
        </authorList>
    </citation>
    <scope>NUCLEOTIDE SEQUENCE [LARGE SCALE GENOMIC DNA]</scope>
    <source>
        <strain evidence="2 3">MSt1</strain>
    </source>
</reference>
<dbReference type="PANTHER" id="PTHR12110">
    <property type="entry name" value="HYDROXYPYRUVATE ISOMERASE"/>
    <property type="match status" value="1"/>
</dbReference>
<dbReference type="eggNOG" id="COG1082">
    <property type="taxonomic scope" value="Bacteria"/>
</dbReference>